<protein>
    <submittedName>
        <fullName evidence="1">Extracellular solute-binding protein</fullName>
    </submittedName>
</protein>
<dbReference type="Pfam" id="PF01547">
    <property type="entry name" value="SBP_bac_1"/>
    <property type="match status" value="1"/>
</dbReference>
<name>A0A414W4H4_9FIRM</name>
<dbReference type="InterPro" id="IPR006059">
    <property type="entry name" value="SBP"/>
</dbReference>
<dbReference type="PANTHER" id="PTHR43649:SF14">
    <property type="entry name" value="BLR3389 PROTEIN"/>
    <property type="match status" value="1"/>
</dbReference>
<proteinExistence type="predicted"/>
<gene>
    <name evidence="1" type="ORF">DW222_05275</name>
</gene>
<dbReference type="Proteomes" id="UP000284024">
    <property type="component" value="Unassembled WGS sequence"/>
</dbReference>
<dbReference type="SUPFAM" id="SSF53850">
    <property type="entry name" value="Periplasmic binding protein-like II"/>
    <property type="match status" value="1"/>
</dbReference>
<dbReference type="PANTHER" id="PTHR43649">
    <property type="entry name" value="ARABINOSE-BINDING PROTEIN-RELATED"/>
    <property type="match status" value="1"/>
</dbReference>
<dbReference type="AlphaFoldDB" id="A0A414W4H4"/>
<organism evidence="1 2">
    <name type="scientific">Blautia obeum</name>
    <dbReference type="NCBI Taxonomy" id="40520"/>
    <lineage>
        <taxon>Bacteria</taxon>
        <taxon>Bacillati</taxon>
        <taxon>Bacillota</taxon>
        <taxon>Clostridia</taxon>
        <taxon>Lachnospirales</taxon>
        <taxon>Lachnospiraceae</taxon>
        <taxon>Blautia</taxon>
    </lineage>
</organism>
<accession>A0A414W4H4</accession>
<reference evidence="1 2" key="1">
    <citation type="submission" date="2018-08" db="EMBL/GenBank/DDBJ databases">
        <title>A genome reference for cultivated species of the human gut microbiota.</title>
        <authorList>
            <person name="Zou Y."/>
            <person name="Xue W."/>
            <person name="Luo G."/>
        </authorList>
    </citation>
    <scope>NUCLEOTIDE SEQUENCE [LARGE SCALE GENOMIC DNA]</scope>
    <source>
        <strain evidence="1 2">AM18-2AC</strain>
    </source>
</reference>
<comment type="caution">
    <text evidence="1">The sequence shown here is derived from an EMBL/GenBank/DDBJ whole genome shotgun (WGS) entry which is preliminary data.</text>
</comment>
<dbReference type="Gene3D" id="3.40.190.10">
    <property type="entry name" value="Periplasmic binding protein-like II"/>
    <property type="match status" value="2"/>
</dbReference>
<dbReference type="InterPro" id="IPR050490">
    <property type="entry name" value="Bact_solute-bd_prot1"/>
</dbReference>
<dbReference type="EMBL" id="QRJH01000002">
    <property type="protein sequence ID" value="RHH20202.1"/>
    <property type="molecule type" value="Genomic_DNA"/>
</dbReference>
<evidence type="ECO:0000313" key="2">
    <source>
        <dbReference type="Proteomes" id="UP000284024"/>
    </source>
</evidence>
<evidence type="ECO:0000313" key="1">
    <source>
        <dbReference type="EMBL" id="RHH20202.1"/>
    </source>
</evidence>
<sequence length="457" mass="51276">MKRQEDYFMKKRKVMAILLTAACISSLCGGLTVRADGKQKLTITYRPVTTQQGDTYEEYINKTYENWDKKDDVELVLNKIESTDSDYLTKIQLLMQDDSQCGDLVYEDTFQLTSDAAAGYLANLDDYLADYDAWNDGKSYVEATKAATYYDGSYYGIPSCTDSRGLVVNTEVLEEAGLGADWQPASWDELLDGCRQIKEKCEDVIPFWMILGKANGEAASMNGYEMILYGTEDGNDSLYDTKEEKWVVNSDSIKDANQFVATLFDEELTGEYSEMLDTGSDGYACDYLRQGKLGIYLVGSWFPANYQEGGSYEWADYADVLKFIPMPTESGDGTITMSGGWAWSVPAKSENQELAFEFLTEMMKPENYYTYITSESNLPTIDMSEYPDVLSKPFMETAESFLGNALFRPKSEVYSSVSTYIAQMSEDAATSMDAEGAMNTYKDNVISVVGEENTIEH</sequence>